<dbReference type="NCBIfam" id="TIGR04056">
    <property type="entry name" value="OMP_RagA_SusC"/>
    <property type="match status" value="1"/>
</dbReference>
<evidence type="ECO:0000256" key="2">
    <source>
        <dbReference type="ARBA" id="ARBA00022448"/>
    </source>
</evidence>
<dbReference type="Pfam" id="PF13715">
    <property type="entry name" value="CarbopepD_reg_2"/>
    <property type="match status" value="1"/>
</dbReference>
<dbReference type="InterPro" id="IPR036942">
    <property type="entry name" value="Beta-barrel_TonB_sf"/>
</dbReference>
<evidence type="ECO:0000256" key="5">
    <source>
        <dbReference type="ARBA" id="ARBA00022729"/>
    </source>
</evidence>
<evidence type="ECO:0000256" key="4">
    <source>
        <dbReference type="ARBA" id="ARBA00022692"/>
    </source>
</evidence>
<keyword evidence="4 10" id="KW-0812">Transmembrane</keyword>
<evidence type="ECO:0000313" key="14">
    <source>
        <dbReference type="EMBL" id="QHI35328.1"/>
    </source>
</evidence>
<dbReference type="Proteomes" id="UP000464657">
    <property type="component" value="Chromosome"/>
</dbReference>
<dbReference type="InterPro" id="IPR000531">
    <property type="entry name" value="Beta-barrel_TonB"/>
</dbReference>
<evidence type="ECO:0000256" key="7">
    <source>
        <dbReference type="ARBA" id="ARBA00023136"/>
    </source>
</evidence>
<dbReference type="AlphaFoldDB" id="A0A7L4ZF14"/>
<sequence>MNRYLIILVFMLCSIWSYGQDFEIKGNVMEDGTNMPLPGVTVLVKNTTKGTATDFDGNFTIKGVPNGSTLVFSSIGYATQEVVVTSNKDLSVVMKEDAESLESVIVIGYGSQRKELVSGAYTSLDSEKILEANPARIEEALQGSAAGVQVNANSGSPGSSLNIRIRGITTNGDNSPLVIVDGVNIGTDLSIIDPNDIQTLDIIKDASSAIYGVQASNGVILITTKKGRKDSATKFSYNSFYSIQEASNTLDLMNASEYAVYVNETEVADGNALPYPNLQGFGVGTDWQDELFGTAPTFSHSLSATGGSDKISYGFSGSYFGQDGIIASDKSNFTRWTLKNNLNIELSEKLQLNTFLLYTNIKRKTIPESGRGSALYYAANASPLTAVYDGTDGTGPSRGFNYIGTEQGNEIINPLALINNTYNDTKVNRFTGKIELEYDIIKDMKLTTRFNFNYADVISRAYFPLQYYGFGKVVNNVGLDTNGQFNVDRNEDGDRDLYSVVSENTQNFFDYTWESFLNYNKSFGNHNFTGLVGFSMRSEQYDGIFASGFLVSGPDTWNNAFLSNTQSFIIDEDDTPNGAPQDIQQTINAATGRGEDRTYSLFGRIQYDYNGKYLFSALVRRDASTRFGPNERAAYFPSASAGWVVSKEDFFKTETINSLKLRGSYGITGSDKIGSYRWLGFLQGAGAEATYPFNDVLAFGNAIGSLANPSLKWETTKQTNIGFDISLLDNKLDVTFDYYRKRTEDLLLVPEVSGLLGSTAGGSSPPVVNAGTIENKGLDLSISFSHDFSEDFSIGLGYNLTSIDNKAIEVNNAAGFLPGGLFGLNQTTSRFQTGLPIGVFYGLQTDGVFQNQAEIDAHAAQPNAQPGDIRYVDVDGDGAIEFGSSDDQTVIGSPIPEVTMGFNLNLDYKQFDFSTTLYASIGNDIARSYERFLTYSNKPDLYLDRWTGEGTSNTVPRASTNASNNYLFSDFFVEDGSYLRIQNVQIGYSLPTSVLEKIHLDKFRLYFAVNNLHTFTKYQGYNPDVSNSNPLGAGVDLGQYPLARTFTTGINVSF</sequence>
<organism evidence="14 15">
    <name type="scientific">Kordia antarctica</name>
    <dbReference type="NCBI Taxonomy" id="1218801"/>
    <lineage>
        <taxon>Bacteria</taxon>
        <taxon>Pseudomonadati</taxon>
        <taxon>Bacteroidota</taxon>
        <taxon>Flavobacteriia</taxon>
        <taxon>Flavobacteriales</taxon>
        <taxon>Flavobacteriaceae</taxon>
        <taxon>Kordia</taxon>
    </lineage>
</organism>
<dbReference type="InterPro" id="IPR008969">
    <property type="entry name" value="CarboxyPept-like_regulatory"/>
</dbReference>
<keyword evidence="2 10" id="KW-0813">Transport</keyword>
<keyword evidence="5" id="KW-0732">Signal</keyword>
<dbReference type="GO" id="GO:0009279">
    <property type="term" value="C:cell outer membrane"/>
    <property type="evidence" value="ECO:0007669"/>
    <property type="project" value="UniProtKB-SubCell"/>
</dbReference>
<dbReference type="GO" id="GO:0044718">
    <property type="term" value="P:siderophore transmembrane transport"/>
    <property type="evidence" value="ECO:0007669"/>
    <property type="project" value="TreeGrafter"/>
</dbReference>
<dbReference type="Gene3D" id="2.60.40.1120">
    <property type="entry name" value="Carboxypeptidase-like, regulatory domain"/>
    <property type="match status" value="1"/>
</dbReference>
<dbReference type="PROSITE" id="PS52016">
    <property type="entry name" value="TONB_DEPENDENT_REC_3"/>
    <property type="match status" value="1"/>
</dbReference>
<dbReference type="OrthoDB" id="9768177at2"/>
<dbReference type="InterPro" id="IPR023996">
    <property type="entry name" value="TonB-dep_OMP_SusC/RagA"/>
</dbReference>
<name>A0A7L4ZF14_9FLAO</name>
<comment type="subcellular location">
    <subcellularLocation>
        <location evidence="1 10">Cell outer membrane</location>
        <topology evidence="1 10">Multi-pass membrane protein</topology>
    </subcellularLocation>
</comment>
<dbReference type="SUPFAM" id="SSF49464">
    <property type="entry name" value="Carboxypeptidase regulatory domain-like"/>
    <property type="match status" value="1"/>
</dbReference>
<evidence type="ECO:0000256" key="8">
    <source>
        <dbReference type="ARBA" id="ARBA00023170"/>
    </source>
</evidence>
<evidence type="ECO:0000256" key="11">
    <source>
        <dbReference type="RuleBase" id="RU003357"/>
    </source>
</evidence>
<comment type="similarity">
    <text evidence="10 11">Belongs to the TonB-dependent receptor family.</text>
</comment>
<dbReference type="InterPro" id="IPR039426">
    <property type="entry name" value="TonB-dep_rcpt-like"/>
</dbReference>
<reference evidence="14 15" key="1">
    <citation type="journal article" date="2013" name="Int. J. Syst. Evol. Microbiol.">
        <title>Kordia antarctica sp. nov., isolated from Antarctic seawater.</title>
        <authorList>
            <person name="Baek K."/>
            <person name="Choi A."/>
            <person name="Kang I."/>
            <person name="Lee K."/>
            <person name="Cho J.C."/>
        </authorList>
    </citation>
    <scope>NUCLEOTIDE SEQUENCE [LARGE SCALE GENOMIC DNA]</scope>
    <source>
        <strain evidence="14 15">IMCC3317</strain>
    </source>
</reference>
<dbReference type="Pfam" id="PF07715">
    <property type="entry name" value="Plug"/>
    <property type="match status" value="1"/>
</dbReference>
<dbReference type="RefSeq" id="WP_160128076.1">
    <property type="nucleotide sequence ID" value="NZ_CP019288.1"/>
</dbReference>
<keyword evidence="3 10" id="KW-1134">Transmembrane beta strand</keyword>
<dbReference type="NCBIfam" id="TIGR04057">
    <property type="entry name" value="SusC_RagA_signa"/>
    <property type="match status" value="1"/>
</dbReference>
<keyword evidence="9 10" id="KW-0998">Cell outer membrane</keyword>
<evidence type="ECO:0000313" key="15">
    <source>
        <dbReference type="Proteomes" id="UP000464657"/>
    </source>
</evidence>
<protein>
    <submittedName>
        <fullName evidence="14">TonB-dependent receptor SusC</fullName>
    </submittedName>
</protein>
<evidence type="ECO:0000259" key="13">
    <source>
        <dbReference type="Pfam" id="PF07715"/>
    </source>
</evidence>
<dbReference type="Pfam" id="PF00593">
    <property type="entry name" value="TonB_dep_Rec_b-barrel"/>
    <property type="match status" value="1"/>
</dbReference>
<evidence type="ECO:0000256" key="6">
    <source>
        <dbReference type="ARBA" id="ARBA00023077"/>
    </source>
</evidence>
<dbReference type="InterPro" id="IPR012910">
    <property type="entry name" value="Plug_dom"/>
</dbReference>
<dbReference type="InterPro" id="IPR037066">
    <property type="entry name" value="Plug_dom_sf"/>
</dbReference>
<accession>A0A7L4ZF14</accession>
<dbReference type="Gene3D" id="2.40.170.20">
    <property type="entry name" value="TonB-dependent receptor, beta-barrel domain"/>
    <property type="match status" value="1"/>
</dbReference>
<dbReference type="GO" id="GO:0015344">
    <property type="term" value="F:siderophore uptake transmembrane transporter activity"/>
    <property type="evidence" value="ECO:0007669"/>
    <property type="project" value="TreeGrafter"/>
</dbReference>
<dbReference type="PANTHER" id="PTHR30069:SF29">
    <property type="entry name" value="HEMOGLOBIN AND HEMOGLOBIN-HAPTOGLOBIN-BINDING PROTEIN 1-RELATED"/>
    <property type="match status" value="1"/>
</dbReference>
<dbReference type="EMBL" id="CP019288">
    <property type="protein sequence ID" value="QHI35328.1"/>
    <property type="molecule type" value="Genomic_DNA"/>
</dbReference>
<keyword evidence="6 11" id="KW-0798">TonB box</keyword>
<evidence type="ECO:0000256" key="3">
    <source>
        <dbReference type="ARBA" id="ARBA00022452"/>
    </source>
</evidence>
<dbReference type="PANTHER" id="PTHR30069">
    <property type="entry name" value="TONB-DEPENDENT OUTER MEMBRANE RECEPTOR"/>
    <property type="match status" value="1"/>
</dbReference>
<evidence type="ECO:0000256" key="9">
    <source>
        <dbReference type="ARBA" id="ARBA00023237"/>
    </source>
</evidence>
<keyword evidence="7 10" id="KW-0472">Membrane</keyword>
<proteinExistence type="inferred from homology"/>
<gene>
    <name evidence="14" type="primary">susC_2</name>
    <name evidence="14" type="ORF">IMCC3317_06740</name>
</gene>
<evidence type="ECO:0000256" key="1">
    <source>
        <dbReference type="ARBA" id="ARBA00004571"/>
    </source>
</evidence>
<dbReference type="Gene3D" id="2.170.130.10">
    <property type="entry name" value="TonB-dependent receptor, plug domain"/>
    <property type="match status" value="1"/>
</dbReference>
<dbReference type="InterPro" id="IPR023997">
    <property type="entry name" value="TonB-dep_OMP_SusC/RagA_CS"/>
</dbReference>
<dbReference type="KEGG" id="kan:IMCC3317_06740"/>
<feature type="domain" description="TonB-dependent receptor plug" evidence="13">
    <location>
        <begin position="117"/>
        <end position="219"/>
    </location>
</feature>
<dbReference type="SUPFAM" id="SSF56935">
    <property type="entry name" value="Porins"/>
    <property type="match status" value="1"/>
</dbReference>
<feature type="domain" description="TonB-dependent receptor-like beta-barrel" evidence="12">
    <location>
        <begin position="446"/>
        <end position="1012"/>
    </location>
</feature>
<evidence type="ECO:0000256" key="10">
    <source>
        <dbReference type="PROSITE-ProRule" id="PRU01360"/>
    </source>
</evidence>
<keyword evidence="15" id="KW-1185">Reference proteome</keyword>
<evidence type="ECO:0000259" key="12">
    <source>
        <dbReference type="Pfam" id="PF00593"/>
    </source>
</evidence>
<keyword evidence="8 14" id="KW-0675">Receptor</keyword>